<dbReference type="SUPFAM" id="SSF56801">
    <property type="entry name" value="Acetyl-CoA synthetase-like"/>
    <property type="match status" value="1"/>
</dbReference>
<dbReference type="InterPro" id="IPR020845">
    <property type="entry name" value="AMP-binding_CS"/>
</dbReference>
<dbReference type="Gene3D" id="2.160.10.10">
    <property type="entry name" value="Hexapeptide repeat proteins"/>
    <property type="match status" value="2"/>
</dbReference>
<dbReference type="InterPro" id="IPR000873">
    <property type="entry name" value="AMP-dep_synth/lig_dom"/>
</dbReference>
<dbReference type="InterPro" id="IPR045851">
    <property type="entry name" value="AMP-bd_C_sf"/>
</dbReference>
<organism evidence="6 7">
    <name type="scientific">Arthrobacter gyeryongensis</name>
    <dbReference type="NCBI Taxonomy" id="1650592"/>
    <lineage>
        <taxon>Bacteria</taxon>
        <taxon>Bacillati</taxon>
        <taxon>Actinomycetota</taxon>
        <taxon>Actinomycetes</taxon>
        <taxon>Micrococcales</taxon>
        <taxon>Micrococcaceae</taxon>
        <taxon>Arthrobacter</taxon>
    </lineage>
</organism>
<dbReference type="PROSITE" id="PS50075">
    <property type="entry name" value="CARRIER"/>
    <property type="match status" value="1"/>
</dbReference>
<dbReference type="Pfam" id="PF14602">
    <property type="entry name" value="Hexapep_2"/>
    <property type="match status" value="1"/>
</dbReference>
<feature type="domain" description="Carrier" evidence="5">
    <location>
        <begin position="570"/>
        <end position="647"/>
    </location>
</feature>
<keyword evidence="1" id="KW-0596">Phosphopantetheine</keyword>
<comment type="caution">
    <text evidence="6">The sequence shown here is derived from an EMBL/GenBank/DDBJ whole genome shotgun (WGS) entry which is preliminary data.</text>
</comment>
<reference evidence="7" key="1">
    <citation type="journal article" date="2019" name="Int. J. Syst. Evol. Microbiol.">
        <title>The Global Catalogue of Microorganisms (GCM) 10K type strain sequencing project: providing services to taxonomists for standard genome sequencing and annotation.</title>
        <authorList>
            <consortium name="The Broad Institute Genomics Platform"/>
            <consortium name="The Broad Institute Genome Sequencing Center for Infectious Disease"/>
            <person name="Wu L."/>
            <person name="Ma J."/>
        </authorList>
    </citation>
    <scope>NUCLEOTIDE SEQUENCE [LARGE SCALE GENOMIC DNA]</scope>
    <source>
        <strain evidence="7">JCM 18514</strain>
    </source>
</reference>
<dbReference type="InterPro" id="IPR001451">
    <property type="entry name" value="Hexapep"/>
</dbReference>
<feature type="region of interest" description="Disordered" evidence="3">
    <location>
        <begin position="551"/>
        <end position="571"/>
    </location>
</feature>
<proteinExistence type="predicted"/>
<dbReference type="Pfam" id="PF00501">
    <property type="entry name" value="AMP-binding"/>
    <property type="match status" value="1"/>
</dbReference>
<dbReference type="PROSITE" id="PS00455">
    <property type="entry name" value="AMP_BINDING"/>
    <property type="match status" value="1"/>
</dbReference>
<keyword evidence="4" id="KW-0472">Membrane</keyword>
<keyword evidence="4" id="KW-0812">Transmembrane</keyword>
<dbReference type="Proteomes" id="UP001500200">
    <property type="component" value="Unassembled WGS sequence"/>
</dbReference>
<feature type="transmembrane region" description="Helical" evidence="4">
    <location>
        <begin position="1195"/>
        <end position="1219"/>
    </location>
</feature>
<evidence type="ECO:0000256" key="2">
    <source>
        <dbReference type="ARBA" id="ARBA00022553"/>
    </source>
</evidence>
<gene>
    <name evidence="6" type="ORF">GCM10023346_39810</name>
</gene>
<protein>
    <submittedName>
        <fullName evidence="6">Non-ribosomal peptide synthetase</fullName>
    </submittedName>
</protein>
<dbReference type="Pfam" id="PF00550">
    <property type="entry name" value="PP-binding"/>
    <property type="match status" value="1"/>
</dbReference>
<dbReference type="InterPro" id="IPR009081">
    <property type="entry name" value="PP-bd_ACP"/>
</dbReference>
<dbReference type="InterPro" id="IPR012728">
    <property type="entry name" value="Pls/PosA_C"/>
</dbReference>
<evidence type="ECO:0000256" key="3">
    <source>
        <dbReference type="SAM" id="MobiDB-lite"/>
    </source>
</evidence>
<keyword evidence="4" id="KW-1133">Transmembrane helix</keyword>
<evidence type="ECO:0000256" key="4">
    <source>
        <dbReference type="SAM" id="Phobius"/>
    </source>
</evidence>
<evidence type="ECO:0000313" key="6">
    <source>
        <dbReference type="EMBL" id="GAA5199599.1"/>
    </source>
</evidence>
<feature type="transmembrane region" description="Helical" evidence="4">
    <location>
        <begin position="675"/>
        <end position="698"/>
    </location>
</feature>
<dbReference type="NCBIfam" id="TIGR02353">
    <property type="entry name" value="NRPS_term_dom"/>
    <property type="match status" value="1"/>
</dbReference>
<accession>A0ABP9SNE2</accession>
<dbReference type="NCBIfam" id="TIGR01733">
    <property type="entry name" value="AA-adenyl-dom"/>
    <property type="match status" value="1"/>
</dbReference>
<dbReference type="PANTHER" id="PTHR45527">
    <property type="entry name" value="NONRIBOSOMAL PEPTIDE SYNTHETASE"/>
    <property type="match status" value="1"/>
</dbReference>
<dbReference type="EMBL" id="BAABKK010000030">
    <property type="protein sequence ID" value="GAA5199599.1"/>
    <property type="molecule type" value="Genomic_DNA"/>
</dbReference>
<dbReference type="Gene3D" id="3.30.300.30">
    <property type="match status" value="1"/>
</dbReference>
<keyword evidence="7" id="KW-1185">Reference proteome</keyword>
<evidence type="ECO:0000256" key="1">
    <source>
        <dbReference type="ARBA" id="ARBA00022450"/>
    </source>
</evidence>
<dbReference type="SMART" id="SM00823">
    <property type="entry name" value="PKS_PP"/>
    <property type="match status" value="1"/>
</dbReference>
<feature type="transmembrane region" description="Helical" evidence="4">
    <location>
        <begin position="911"/>
        <end position="936"/>
    </location>
</feature>
<dbReference type="Pfam" id="PF13193">
    <property type="entry name" value="AMP-binding_C"/>
    <property type="match status" value="1"/>
</dbReference>
<feature type="transmembrane region" description="Helical" evidence="4">
    <location>
        <begin position="948"/>
        <end position="972"/>
    </location>
</feature>
<evidence type="ECO:0000259" key="5">
    <source>
        <dbReference type="PROSITE" id="PS50075"/>
    </source>
</evidence>
<dbReference type="InterPro" id="IPR010071">
    <property type="entry name" value="AA_adenyl_dom"/>
</dbReference>
<dbReference type="CDD" id="cd05930">
    <property type="entry name" value="A_NRPS"/>
    <property type="match status" value="1"/>
</dbReference>
<dbReference type="InterPro" id="IPR011004">
    <property type="entry name" value="Trimer_LpxA-like_sf"/>
</dbReference>
<sequence length="1383" mass="149083">MGRHVDPGRTSRGAATGARSMVLLKDGAPVLVGTSRVNTAGGTPRGNTIRWSPGERLEELFENRCDRQRAEGRSSHPAVETADGSLSYQELDARANRLARYLLARGVRPGDRIALLFDDAVRSYVSMLAVLKAHGVYVPLDPAFPSERIAYIAKDADVTMLLTVSRLADSLLPGTADLAVRVDLEDRRIAAFESSRLAWTGQMGPADGLAYIIYTSGSTGRPKGVAIAHASICHFVRIAAEAYGYDSRDRVYQGMTTAFDFSVEEIWVPWMAGATLVPRPPGNNLLGPDLAEFIEARHITALCCVPTLLATLDEDLPGLRFLLVSGEACPEDLVERWHRPGRRFLNVYGPTEATVTATWGTAEPGKPVTLGKPLPGYSAVILDPVRDRALPHGELGEIGLAGVGLARGYINRPELTEKAFIPDFLGLEDNPSHRIYRTGDLGRFNDHDEIEYHGRTDTQVKVRGYRIELSEIESVLLQMPGIAMAVVKTWEPVPGITELAAYFTMHQNAPKVEGTDIRAWLRERLPAYMVPGYFQPLRTMPMMVSGKVDRSRLPHPTGPRAVSTDIADTGPATPTERILAPALATALQLASVSTTAHFFNDLGANSLLMAHFCANVRKAAGSPSVSMREIYAHPTIAALAAALDAKNDESLAGADVGGRESATAEPFLRVGTAQYLLCGVLQALAALAYAYVALLIPVTGEQWIGGSRQPGVLVARSVVVGTISFLALAVIPIALKWALIGRWKTEEFPIWSLRYVRFWFVKTLVNTSPARLFVGTPIFPLYLKALGARIGPGVTILSSRIPACTDLLTVGADTVIRRDSTFNCYRAHAGRIQTGPVTLGRNVLIGEQTTLDIDTAMGDDAQLGHSSCLHRFQIVPPGRAWAGSPAEPADGSYRRAGQSVSGTARRASFSFWTLLVHVVLVSSIGLAAIDVVLASLPTGETNPAKPLFWQALLVISAVLLFGSILGAFAVAATVPRLLALLLVPGKDYPLYGVRFGLLRTSQRLSNLKALLQLTGDSSLIVYYLNVLGYHQPDLVQTGSNFGVGLKHDSPTLTTVGSGTMVSDGLSIINADYSNTAFRLTPAIIGARSFFGNNIAYPAGARMGDNCLLGTKTMVPLEGPLREGVGLLGSPPFEIPRTVIRDNTFDRFRTAAELKRRIPAKNLHNTVTVIFYLLARWAELYVILVAAWASQALLPAAAGLAAVAALGTIVITTGALMILVERASLGFGRLSPTFCSIYEVPFWRHERFWKLGAGGIVQMFNGTPFKAVIWRLLGVRMGKKVFDDGFGIPERTLVSVGDYCTLNAYAVAQCHSMEDGAFKLDAINIGPGCTLGVGAFVHYGTTLHEGSQLEADSFLMKGEDVPANSIFGGNPARELTRQAVPGLR</sequence>
<dbReference type="SUPFAM" id="SSF51161">
    <property type="entry name" value="Trimeric LpxA-like enzymes"/>
    <property type="match status" value="3"/>
</dbReference>
<feature type="transmembrane region" description="Helical" evidence="4">
    <location>
        <begin position="718"/>
        <end position="739"/>
    </location>
</feature>
<dbReference type="Gene3D" id="3.40.50.12780">
    <property type="entry name" value="N-terminal domain of ligase-like"/>
    <property type="match status" value="1"/>
</dbReference>
<dbReference type="PANTHER" id="PTHR45527:SF1">
    <property type="entry name" value="FATTY ACID SYNTHASE"/>
    <property type="match status" value="1"/>
</dbReference>
<name>A0ABP9SNE2_9MICC</name>
<keyword evidence="2" id="KW-0597">Phosphoprotein</keyword>
<evidence type="ECO:0000313" key="7">
    <source>
        <dbReference type="Proteomes" id="UP001500200"/>
    </source>
</evidence>
<feature type="transmembrane region" description="Helical" evidence="4">
    <location>
        <begin position="1165"/>
        <end position="1189"/>
    </location>
</feature>
<dbReference type="InterPro" id="IPR036736">
    <property type="entry name" value="ACP-like_sf"/>
</dbReference>
<dbReference type="SUPFAM" id="SSF47336">
    <property type="entry name" value="ACP-like"/>
    <property type="match status" value="1"/>
</dbReference>
<dbReference type="InterPro" id="IPR020806">
    <property type="entry name" value="PKS_PP-bd"/>
</dbReference>
<dbReference type="Gene3D" id="1.10.1200.10">
    <property type="entry name" value="ACP-like"/>
    <property type="match status" value="1"/>
</dbReference>
<dbReference type="RefSeq" id="WP_345451991.1">
    <property type="nucleotide sequence ID" value="NZ_BAABKK010000030.1"/>
</dbReference>
<dbReference type="InterPro" id="IPR025110">
    <property type="entry name" value="AMP-bd_C"/>
</dbReference>
<dbReference type="InterPro" id="IPR042099">
    <property type="entry name" value="ANL_N_sf"/>
</dbReference>